<keyword evidence="2" id="KW-0238">DNA-binding</keyword>
<dbReference type="KEGG" id="peu:105130996"/>
<evidence type="ECO:0000256" key="1">
    <source>
        <dbReference type="ARBA" id="ARBA00023015"/>
    </source>
</evidence>
<keyword evidence="3" id="KW-0804">Transcription</keyword>
<feature type="compositionally biased region" description="Polar residues" evidence="5">
    <location>
        <begin position="39"/>
        <end position="55"/>
    </location>
</feature>
<dbReference type="PROSITE" id="PS51005">
    <property type="entry name" value="NAC"/>
    <property type="match status" value="1"/>
</dbReference>
<feature type="chain" id="PRO_5044708236" evidence="6">
    <location>
        <begin position="18"/>
        <end position="403"/>
    </location>
</feature>
<keyword evidence="8" id="KW-1185">Reference proteome</keyword>
<feature type="compositionally biased region" description="Low complexity" evidence="5">
    <location>
        <begin position="61"/>
        <end position="71"/>
    </location>
</feature>
<dbReference type="Proteomes" id="UP000694918">
    <property type="component" value="Unplaced"/>
</dbReference>
<protein>
    <submittedName>
        <fullName evidence="9 10">NAC domain-containing protein 102-like</fullName>
    </submittedName>
</protein>
<feature type="region of interest" description="Disordered" evidence="5">
    <location>
        <begin position="37"/>
        <end position="94"/>
    </location>
</feature>
<sequence>MCVSVLLQLIFIKLSTRMSCQGDIAFKRPTMKFTEESKPNVQVSATTSGVSNSLSEPFKPSPSTQSSVNSSPPSPRIAGHDHVINPDDNDDDGDSYFNNFPAGYRFCPHNHELVLHYLKNKVSGLPLPRNRIVDVSLYQHNPEELAEQFKHYGEREWYFFTPRDKKYRNGTRPNRAAGGGYWKATGADKKIVHDKAIVGYRKSLVYYNGKAPKGDKTNWMMHEFRMEAAAPPIRNNINDMRLDEWVLCRIYKKIEKPVKNQEQYSTPKYQLLIGPSDQAAMDGDRNSGTDSWENPWQQQATPPLAGFDDLFLFCNSYSAAQVPFLPETFEDPVPMLLSSDFSKGLPEEIWNPPILQFDLAETFNLYGSTEDNPQTITNLPAENLRINPSPASTGLSVNISNDC</sequence>
<dbReference type="GeneID" id="105130996"/>
<dbReference type="SUPFAM" id="SSF101941">
    <property type="entry name" value="NAC domain"/>
    <property type="match status" value="1"/>
</dbReference>
<organism evidence="8 9">
    <name type="scientific">Populus euphratica</name>
    <name type="common">Euphrates poplar</name>
    <dbReference type="NCBI Taxonomy" id="75702"/>
    <lineage>
        <taxon>Eukaryota</taxon>
        <taxon>Viridiplantae</taxon>
        <taxon>Streptophyta</taxon>
        <taxon>Embryophyta</taxon>
        <taxon>Tracheophyta</taxon>
        <taxon>Spermatophyta</taxon>
        <taxon>Magnoliopsida</taxon>
        <taxon>eudicotyledons</taxon>
        <taxon>Gunneridae</taxon>
        <taxon>Pentapetalae</taxon>
        <taxon>rosids</taxon>
        <taxon>fabids</taxon>
        <taxon>Malpighiales</taxon>
        <taxon>Salicaceae</taxon>
        <taxon>Saliceae</taxon>
        <taxon>Populus</taxon>
    </lineage>
</organism>
<proteinExistence type="predicted"/>
<evidence type="ECO:0000256" key="6">
    <source>
        <dbReference type="SAM" id="SignalP"/>
    </source>
</evidence>
<accession>A0AAJ6U930</accession>
<evidence type="ECO:0000313" key="9">
    <source>
        <dbReference type="RefSeq" id="XP_011025548.1"/>
    </source>
</evidence>
<keyword evidence="6" id="KW-0732">Signal</keyword>
<dbReference type="PANTHER" id="PTHR31719">
    <property type="entry name" value="NAC TRANSCRIPTION FACTOR 56"/>
    <property type="match status" value="1"/>
</dbReference>
<dbReference type="GeneID" id="105126390"/>
<dbReference type="RefSeq" id="XP_011025548.1">
    <property type="nucleotide sequence ID" value="XM_011027246.1"/>
</dbReference>
<dbReference type="GO" id="GO:0003677">
    <property type="term" value="F:DNA binding"/>
    <property type="evidence" value="ECO:0007669"/>
    <property type="project" value="UniProtKB-KW"/>
</dbReference>
<dbReference type="InterPro" id="IPR036093">
    <property type="entry name" value="NAC_dom_sf"/>
</dbReference>
<name>A0AAJ6U930_POPEU</name>
<gene>
    <name evidence="9" type="primary">LOC105126390</name>
    <name evidence="10" type="synonym">LOC105130996</name>
</gene>
<dbReference type="Gene3D" id="2.170.150.80">
    <property type="entry name" value="NAC domain"/>
    <property type="match status" value="1"/>
</dbReference>
<evidence type="ECO:0000256" key="5">
    <source>
        <dbReference type="SAM" id="MobiDB-lite"/>
    </source>
</evidence>
<dbReference type="InterPro" id="IPR003441">
    <property type="entry name" value="NAC-dom"/>
</dbReference>
<dbReference type="KEGG" id="peu:105126390"/>
<dbReference type="GO" id="GO:0006355">
    <property type="term" value="P:regulation of DNA-templated transcription"/>
    <property type="evidence" value="ECO:0007669"/>
    <property type="project" value="InterPro"/>
</dbReference>
<evidence type="ECO:0000256" key="4">
    <source>
        <dbReference type="ARBA" id="ARBA00023242"/>
    </source>
</evidence>
<evidence type="ECO:0000256" key="2">
    <source>
        <dbReference type="ARBA" id="ARBA00023125"/>
    </source>
</evidence>
<keyword evidence="4" id="KW-0539">Nucleus</keyword>
<evidence type="ECO:0000313" key="8">
    <source>
        <dbReference type="Proteomes" id="UP000694918"/>
    </source>
</evidence>
<evidence type="ECO:0000259" key="7">
    <source>
        <dbReference type="PROSITE" id="PS51005"/>
    </source>
</evidence>
<dbReference type="RefSeq" id="XP_011032044.1">
    <property type="nucleotide sequence ID" value="XM_011033742.1"/>
</dbReference>
<dbReference type="PANTHER" id="PTHR31719:SF179">
    <property type="entry name" value="OS08G0148400 PROTEIN"/>
    <property type="match status" value="1"/>
</dbReference>
<evidence type="ECO:0000256" key="3">
    <source>
        <dbReference type="ARBA" id="ARBA00023163"/>
    </source>
</evidence>
<feature type="signal peptide" evidence="6">
    <location>
        <begin position="1"/>
        <end position="17"/>
    </location>
</feature>
<feature type="domain" description="NAC" evidence="7">
    <location>
        <begin position="100"/>
        <end position="253"/>
    </location>
</feature>
<dbReference type="Pfam" id="PF02365">
    <property type="entry name" value="NAM"/>
    <property type="match status" value="1"/>
</dbReference>
<reference evidence="9 10" key="1">
    <citation type="submission" date="2025-04" db="UniProtKB">
        <authorList>
            <consortium name="RefSeq"/>
        </authorList>
    </citation>
    <scope>IDENTIFICATION</scope>
</reference>
<dbReference type="AlphaFoldDB" id="A0AAJ6U930"/>
<evidence type="ECO:0000313" key="10">
    <source>
        <dbReference type="RefSeq" id="XP_011032044.1"/>
    </source>
</evidence>
<keyword evidence="1" id="KW-0805">Transcription regulation</keyword>